<dbReference type="InterPro" id="IPR016024">
    <property type="entry name" value="ARM-type_fold"/>
</dbReference>
<gene>
    <name evidence="1" type="ORF">CBOVIS_LOCUS9498</name>
</gene>
<accession>A0A8S1F7I5</accession>
<dbReference type="EMBL" id="CADEPM010000006">
    <property type="protein sequence ID" value="CAB3407588.1"/>
    <property type="molecule type" value="Genomic_DNA"/>
</dbReference>
<dbReference type="OrthoDB" id="5813172at2759"/>
<dbReference type="AlphaFoldDB" id="A0A8S1F7I5"/>
<sequence length="207" mass="23538">MTTTTRKRVSRLPLTMETKRPRTCEDVKLAELLGKMRNSSSRDEAKQAGSILKALLNTEERIRKFVENEENFDALVAIFIKHASNLKTDEHNCEILQYSISILGNCCHVVPETGFSVKKLCRNFWELGVRILENSSMDIKTSLCKLIANICLNKELALSWISSKTLTFDNIAALLDSEDMKLVRQCIRVFQVLANASLTREKKLSRS</sequence>
<evidence type="ECO:0000313" key="1">
    <source>
        <dbReference type="EMBL" id="CAB3407588.1"/>
    </source>
</evidence>
<dbReference type="Proteomes" id="UP000494206">
    <property type="component" value="Unassembled WGS sequence"/>
</dbReference>
<dbReference type="SUPFAM" id="SSF48371">
    <property type="entry name" value="ARM repeat"/>
    <property type="match status" value="1"/>
</dbReference>
<keyword evidence="2" id="KW-1185">Reference proteome</keyword>
<protein>
    <submittedName>
        <fullName evidence="1">Uncharacterized protein</fullName>
    </submittedName>
</protein>
<dbReference type="Gene3D" id="1.25.10.10">
    <property type="entry name" value="Leucine-rich Repeat Variant"/>
    <property type="match status" value="1"/>
</dbReference>
<organism evidence="1 2">
    <name type="scientific">Caenorhabditis bovis</name>
    <dbReference type="NCBI Taxonomy" id="2654633"/>
    <lineage>
        <taxon>Eukaryota</taxon>
        <taxon>Metazoa</taxon>
        <taxon>Ecdysozoa</taxon>
        <taxon>Nematoda</taxon>
        <taxon>Chromadorea</taxon>
        <taxon>Rhabditida</taxon>
        <taxon>Rhabditina</taxon>
        <taxon>Rhabditomorpha</taxon>
        <taxon>Rhabditoidea</taxon>
        <taxon>Rhabditidae</taxon>
        <taxon>Peloderinae</taxon>
        <taxon>Caenorhabditis</taxon>
    </lineage>
</organism>
<comment type="caution">
    <text evidence="1">The sequence shown here is derived from an EMBL/GenBank/DDBJ whole genome shotgun (WGS) entry which is preliminary data.</text>
</comment>
<proteinExistence type="predicted"/>
<evidence type="ECO:0000313" key="2">
    <source>
        <dbReference type="Proteomes" id="UP000494206"/>
    </source>
</evidence>
<dbReference type="InterPro" id="IPR011989">
    <property type="entry name" value="ARM-like"/>
</dbReference>
<reference evidence="1 2" key="1">
    <citation type="submission" date="2020-04" db="EMBL/GenBank/DDBJ databases">
        <authorList>
            <person name="Laetsch R D."/>
            <person name="Stevens L."/>
            <person name="Kumar S."/>
            <person name="Blaxter L. M."/>
        </authorList>
    </citation>
    <scope>NUCLEOTIDE SEQUENCE [LARGE SCALE GENOMIC DNA]</scope>
</reference>
<name>A0A8S1F7I5_9PELO</name>